<organism evidence="2 3">
    <name type="scientific">Mycena belliarum</name>
    <dbReference type="NCBI Taxonomy" id="1033014"/>
    <lineage>
        <taxon>Eukaryota</taxon>
        <taxon>Fungi</taxon>
        <taxon>Dikarya</taxon>
        <taxon>Basidiomycota</taxon>
        <taxon>Agaricomycotina</taxon>
        <taxon>Agaricomycetes</taxon>
        <taxon>Agaricomycetidae</taxon>
        <taxon>Agaricales</taxon>
        <taxon>Marasmiineae</taxon>
        <taxon>Mycenaceae</taxon>
        <taxon>Mycena</taxon>
    </lineage>
</organism>
<feature type="region of interest" description="Disordered" evidence="1">
    <location>
        <begin position="656"/>
        <end position="684"/>
    </location>
</feature>
<feature type="compositionally biased region" description="Low complexity" evidence="1">
    <location>
        <begin position="207"/>
        <end position="223"/>
    </location>
</feature>
<evidence type="ECO:0000256" key="1">
    <source>
        <dbReference type="SAM" id="MobiDB-lite"/>
    </source>
</evidence>
<gene>
    <name evidence="2" type="ORF">B0H15DRAFT_932781</name>
</gene>
<evidence type="ECO:0000313" key="2">
    <source>
        <dbReference type="EMBL" id="KAJ7082072.1"/>
    </source>
</evidence>
<feature type="compositionally biased region" description="Basic residues" evidence="1">
    <location>
        <begin position="174"/>
        <end position="184"/>
    </location>
</feature>
<feature type="region of interest" description="Disordered" evidence="1">
    <location>
        <begin position="506"/>
        <end position="525"/>
    </location>
</feature>
<feature type="compositionally biased region" description="Basic and acidic residues" evidence="1">
    <location>
        <begin position="185"/>
        <end position="206"/>
    </location>
</feature>
<dbReference type="Proteomes" id="UP001222325">
    <property type="component" value="Unassembled WGS sequence"/>
</dbReference>
<dbReference type="EMBL" id="JARJCN010000047">
    <property type="protein sequence ID" value="KAJ7082072.1"/>
    <property type="molecule type" value="Genomic_DNA"/>
</dbReference>
<protein>
    <submittedName>
        <fullName evidence="2">Uncharacterized protein</fullName>
    </submittedName>
</protein>
<feature type="compositionally biased region" description="Basic and acidic residues" evidence="1">
    <location>
        <begin position="789"/>
        <end position="798"/>
    </location>
</feature>
<evidence type="ECO:0000313" key="3">
    <source>
        <dbReference type="Proteomes" id="UP001222325"/>
    </source>
</evidence>
<feature type="compositionally biased region" description="Pro residues" evidence="1">
    <location>
        <begin position="122"/>
        <end position="131"/>
    </location>
</feature>
<feature type="compositionally biased region" description="Basic and acidic residues" evidence="1">
    <location>
        <begin position="672"/>
        <end position="681"/>
    </location>
</feature>
<reference evidence="2" key="1">
    <citation type="submission" date="2023-03" db="EMBL/GenBank/DDBJ databases">
        <title>Massive genome expansion in bonnet fungi (Mycena s.s.) driven by repeated elements and novel gene families across ecological guilds.</title>
        <authorList>
            <consortium name="Lawrence Berkeley National Laboratory"/>
            <person name="Harder C.B."/>
            <person name="Miyauchi S."/>
            <person name="Viragh M."/>
            <person name="Kuo A."/>
            <person name="Thoen E."/>
            <person name="Andreopoulos B."/>
            <person name="Lu D."/>
            <person name="Skrede I."/>
            <person name="Drula E."/>
            <person name="Henrissat B."/>
            <person name="Morin E."/>
            <person name="Kohler A."/>
            <person name="Barry K."/>
            <person name="LaButti K."/>
            <person name="Morin E."/>
            <person name="Salamov A."/>
            <person name="Lipzen A."/>
            <person name="Mereny Z."/>
            <person name="Hegedus B."/>
            <person name="Baldrian P."/>
            <person name="Stursova M."/>
            <person name="Weitz H."/>
            <person name="Taylor A."/>
            <person name="Grigoriev I.V."/>
            <person name="Nagy L.G."/>
            <person name="Martin F."/>
            <person name="Kauserud H."/>
        </authorList>
    </citation>
    <scope>NUCLEOTIDE SEQUENCE</scope>
    <source>
        <strain evidence="2">CBHHK173m</strain>
    </source>
</reference>
<feature type="region of interest" description="Disordered" evidence="1">
    <location>
        <begin position="553"/>
        <end position="585"/>
    </location>
</feature>
<feature type="region of interest" description="Disordered" evidence="1">
    <location>
        <begin position="357"/>
        <end position="381"/>
    </location>
</feature>
<feature type="compositionally biased region" description="Basic residues" evidence="1">
    <location>
        <begin position="92"/>
        <end position="105"/>
    </location>
</feature>
<feature type="compositionally biased region" description="Basic residues" evidence="1">
    <location>
        <begin position="224"/>
        <end position="235"/>
    </location>
</feature>
<sequence length="810" mass="86987">MFGTLMDLHSVPILSRERGIISGRFSIDQTAHYTALSLPPPARTRLWIPPSISLPLPTPSPTPAARTRADDESLHLSSAVAARAREHGVKSVSRRRRPPQRRTARRSCPPQAPDLRPACALRPPPIAPRPRPSTLRAAAAARNDIPHPLCPKSRSARPSTSAPSGVYRHVSRETRRRRGRTLRRSARDPAVKQEPSRPAASRELESRSAAVPRARARPVSSARRASRTSGRRRVRSACVAPSCKPTPALTALRARVVFWEQAVYANSGVASARAGDCAASDLMCAATERGVPNLYMTRGQGTSPVAAARLGSDFVPTIRTPHSAFRSPLPRHPRRGIAHVSFAEPSLAIAAQTPTLARLGSPRPSHSRLRHPRTPNIPTPTAVSLLNRTLPALSHAGRETSARSKQLFRTPAKTHLSYPAAKSDAQRERRRRILRRRHLLHAACLPTQVHAVAAARAPVPRMQSRPRTSQIGAYARLAGGRAGIGAASAYIPRVVYDHGAHAEAEEAQCENEGVPPLPRSLFRPATSKSSAGCAASLHSPSCLRGTQFWDVEPDPHAGCAGGDEEQGRAIDASDPEVGRGNGSWDTYDAGDVAAAHQHPLAASALASAHARPIPAVLERRRSPALPRCASPGSAEPRATVLDPQVLAAAAHFCPRRAPAPPLPHTATTSPLRESRAQRAKSDAITAVASPRIERIERACRKALVTRRCAAAARAPCCARSAVCKSPVPAPPRAPQNRRQRGAPGQPRARVPPARVDQPVVRVQAREHANDGGWALRDSQRPSVAQEQGCDERDPHAEKQAGGPLSLAYYS</sequence>
<comment type="caution">
    <text evidence="2">The sequence shown here is derived from an EMBL/GenBank/DDBJ whole genome shotgun (WGS) entry which is preliminary data.</text>
</comment>
<proteinExistence type="predicted"/>
<feature type="region of interest" description="Disordered" evidence="1">
    <location>
        <begin position="53"/>
        <end position="240"/>
    </location>
</feature>
<dbReference type="AlphaFoldDB" id="A0AAD6TYK5"/>
<accession>A0AAD6TYK5</accession>
<feature type="region of interest" description="Disordered" evidence="1">
    <location>
        <begin position="724"/>
        <end position="810"/>
    </location>
</feature>
<keyword evidence="3" id="KW-1185">Reference proteome</keyword>
<name>A0AAD6TYK5_9AGAR</name>